<dbReference type="Gene3D" id="3.20.80.10">
    <property type="entry name" value="Regulatory factor, effector binding domain"/>
    <property type="match status" value="1"/>
</dbReference>
<dbReference type="InterPro" id="IPR011256">
    <property type="entry name" value="Reg_factor_effector_dom_sf"/>
</dbReference>
<keyword evidence="3" id="KW-1185">Reference proteome</keyword>
<evidence type="ECO:0000313" key="3">
    <source>
        <dbReference type="Proteomes" id="UP000514509"/>
    </source>
</evidence>
<gene>
    <name evidence="2" type="ORF">HUW48_01435</name>
</gene>
<organism evidence="2 3">
    <name type="scientific">Adhaeribacter radiodurans</name>
    <dbReference type="NCBI Taxonomy" id="2745197"/>
    <lineage>
        <taxon>Bacteria</taxon>
        <taxon>Pseudomonadati</taxon>
        <taxon>Bacteroidota</taxon>
        <taxon>Cytophagia</taxon>
        <taxon>Cytophagales</taxon>
        <taxon>Hymenobacteraceae</taxon>
        <taxon>Adhaeribacter</taxon>
    </lineage>
</organism>
<name>A0A7L7L1V9_9BACT</name>
<dbReference type="Proteomes" id="UP000514509">
    <property type="component" value="Chromosome"/>
</dbReference>
<dbReference type="SUPFAM" id="SSF55136">
    <property type="entry name" value="Probable bacterial effector-binding domain"/>
    <property type="match status" value="1"/>
</dbReference>
<accession>A0A7L7L1V9</accession>
<evidence type="ECO:0000259" key="1">
    <source>
        <dbReference type="SMART" id="SM00871"/>
    </source>
</evidence>
<dbReference type="EMBL" id="CP055153">
    <property type="protein sequence ID" value="QMU26778.1"/>
    <property type="molecule type" value="Genomic_DNA"/>
</dbReference>
<reference evidence="2 3" key="1">
    <citation type="submission" date="2020-08" db="EMBL/GenBank/DDBJ databases">
        <title>Adhaeribacter dokdonensis sp. nov., isolated from the rhizosphere of Elymus tsukushiensis, a plant native to the Dokdo Islands, Republic of Korea.</title>
        <authorList>
            <person name="Ghim S.Y."/>
        </authorList>
    </citation>
    <scope>NUCLEOTIDE SEQUENCE [LARGE SCALE GENOMIC DNA]</scope>
    <source>
        <strain evidence="2 3">KUDC8001</strain>
    </source>
</reference>
<proteinExistence type="predicted"/>
<dbReference type="PANTHER" id="PTHR36444:SF2">
    <property type="entry name" value="TRANSCRIPTIONAL REGULATOR PROTEIN YOBU-RELATED"/>
    <property type="match status" value="1"/>
</dbReference>
<dbReference type="SMART" id="SM00871">
    <property type="entry name" value="AraC_E_bind"/>
    <property type="match status" value="1"/>
</dbReference>
<protein>
    <submittedName>
        <fullName evidence="2">AraC family transcriptional regulator</fullName>
    </submittedName>
</protein>
<dbReference type="RefSeq" id="WP_182413982.1">
    <property type="nucleotide sequence ID" value="NZ_CP055153.1"/>
</dbReference>
<dbReference type="Pfam" id="PF14526">
    <property type="entry name" value="Cass2"/>
    <property type="match status" value="1"/>
</dbReference>
<dbReference type="AlphaFoldDB" id="A0A7L7L1V9"/>
<feature type="domain" description="AraC effector-binding" evidence="1">
    <location>
        <begin position="1"/>
        <end position="153"/>
    </location>
</feature>
<sequence length="154" mass="17135">MQFETSAQDEFYIVGISVRTTNANGQAQVDIGALWSRFFSQNVISQIPDKVNNDLYCVYTEYESDYTGPYTTVLGCKVPSLTNIPDGLTGITIPAANYQIYTSQGKLPDCVGQTWHYIWQNAQTRKYTADFDVYGPDAQNPEAATVKTYLSVTA</sequence>
<evidence type="ECO:0000313" key="2">
    <source>
        <dbReference type="EMBL" id="QMU26778.1"/>
    </source>
</evidence>
<dbReference type="InterPro" id="IPR029441">
    <property type="entry name" value="Cass2"/>
</dbReference>
<dbReference type="InterPro" id="IPR010499">
    <property type="entry name" value="AraC_E-bd"/>
</dbReference>
<dbReference type="InterPro" id="IPR053182">
    <property type="entry name" value="YobU-like_regulator"/>
</dbReference>
<dbReference type="PANTHER" id="PTHR36444">
    <property type="entry name" value="TRANSCRIPTIONAL REGULATOR PROTEIN YOBU-RELATED"/>
    <property type="match status" value="1"/>
</dbReference>
<dbReference type="KEGG" id="add:HUW48_01435"/>